<reference evidence="1" key="1">
    <citation type="submission" date="2016-10" db="EMBL/GenBank/DDBJ databases">
        <title>Sequence of Gallionella enrichment culture.</title>
        <authorList>
            <person name="Poehlein A."/>
            <person name="Muehling M."/>
            <person name="Daniel R."/>
        </authorList>
    </citation>
    <scope>NUCLEOTIDE SEQUENCE</scope>
</reference>
<dbReference type="EMBL" id="MLJW01000052">
    <property type="protein sequence ID" value="OIR05097.1"/>
    <property type="molecule type" value="Genomic_DNA"/>
</dbReference>
<dbReference type="AlphaFoldDB" id="A0A1J5S9A5"/>
<organism evidence="1">
    <name type="scientific">mine drainage metagenome</name>
    <dbReference type="NCBI Taxonomy" id="410659"/>
    <lineage>
        <taxon>unclassified sequences</taxon>
        <taxon>metagenomes</taxon>
        <taxon>ecological metagenomes</taxon>
    </lineage>
</organism>
<evidence type="ECO:0000313" key="1">
    <source>
        <dbReference type="EMBL" id="OIR05097.1"/>
    </source>
</evidence>
<accession>A0A1J5S9A5</accession>
<protein>
    <submittedName>
        <fullName evidence="1">Uncharacterized protein</fullName>
    </submittedName>
</protein>
<proteinExistence type="predicted"/>
<sequence>MEETVNEHYRRLLQLPEPWEVTAVEEDLIRQRVAVRLAWPAGKPANCPVCGRVAGIYDRLEERSWRHLSVMQYLLELRCAVPRCEGRHWCPKQV</sequence>
<name>A0A1J5S9A5_9ZZZZ</name>
<gene>
    <name evidence="1" type="ORF">GALL_126550</name>
</gene>
<comment type="caution">
    <text evidence="1">The sequence shown here is derived from an EMBL/GenBank/DDBJ whole genome shotgun (WGS) entry which is preliminary data.</text>
</comment>